<proteinExistence type="predicted"/>
<protein>
    <submittedName>
        <fullName evidence="2">Uncharacterized protein</fullName>
    </submittedName>
</protein>
<feature type="non-terminal residue" evidence="2">
    <location>
        <position position="1"/>
    </location>
</feature>
<evidence type="ECO:0000313" key="3">
    <source>
        <dbReference type="Proteomes" id="UP001596053"/>
    </source>
</evidence>
<gene>
    <name evidence="2" type="ORF">ACFPOB_26950</name>
</gene>
<name>A0ABW0J1X7_9HYPH</name>
<comment type="caution">
    <text evidence="2">The sequence shown here is derived from an EMBL/GenBank/DDBJ whole genome shotgun (WGS) entry which is preliminary data.</text>
</comment>
<feature type="region of interest" description="Disordered" evidence="1">
    <location>
        <begin position="1"/>
        <end position="32"/>
    </location>
</feature>
<reference evidence="3" key="1">
    <citation type="journal article" date="2019" name="Int. J. Syst. Evol. Microbiol.">
        <title>The Global Catalogue of Microorganisms (GCM) 10K type strain sequencing project: providing services to taxonomists for standard genome sequencing and annotation.</title>
        <authorList>
            <consortium name="The Broad Institute Genomics Platform"/>
            <consortium name="The Broad Institute Genome Sequencing Center for Infectious Disease"/>
            <person name="Wu L."/>
            <person name="Ma J."/>
        </authorList>
    </citation>
    <scope>NUCLEOTIDE SEQUENCE [LARGE SCALE GENOMIC DNA]</scope>
    <source>
        <strain evidence="3">NCAIM B.01391</strain>
    </source>
</reference>
<feature type="compositionally biased region" description="Polar residues" evidence="1">
    <location>
        <begin position="11"/>
        <end position="29"/>
    </location>
</feature>
<evidence type="ECO:0000313" key="2">
    <source>
        <dbReference type="EMBL" id="MFC5423190.1"/>
    </source>
</evidence>
<evidence type="ECO:0000256" key="1">
    <source>
        <dbReference type="SAM" id="MobiDB-lite"/>
    </source>
</evidence>
<keyword evidence="3" id="KW-1185">Reference proteome</keyword>
<sequence length="222" mass="24950">SGWGPHRSLQDGLNNPLESRVPQSLNPFGTGSEKRHPILRFVAEPDNLERALALDDAVFWGSLPMLSEADDGEIRRLTDSLRQRHLTRCIDLRMRAEAELPHKEGEPREQRQARIKVICDAVAGELKSRESEKPGGPVRFLVDQYARNPYKRFQDSKTPLNQILLRAGEGAPRDIAEFSPVIASAEPFNLCRAYVFRDDTEATSEIENVMRTKFAEAVDGAS</sequence>
<accession>A0ABW0J1X7</accession>
<dbReference type="Gene3D" id="1.20.1250.30">
    <property type="match status" value="1"/>
</dbReference>
<organism evidence="2 3">
    <name type="scientific">Bosea eneae</name>
    <dbReference type="NCBI Taxonomy" id="151454"/>
    <lineage>
        <taxon>Bacteria</taxon>
        <taxon>Pseudomonadati</taxon>
        <taxon>Pseudomonadota</taxon>
        <taxon>Alphaproteobacteria</taxon>
        <taxon>Hyphomicrobiales</taxon>
        <taxon>Boseaceae</taxon>
        <taxon>Bosea</taxon>
    </lineage>
</organism>
<dbReference type="EMBL" id="JBHSLW010000067">
    <property type="protein sequence ID" value="MFC5423190.1"/>
    <property type="molecule type" value="Genomic_DNA"/>
</dbReference>
<dbReference type="Proteomes" id="UP001596053">
    <property type="component" value="Unassembled WGS sequence"/>
</dbReference>